<dbReference type="AlphaFoldDB" id="A0A0R1M8R3"/>
<keyword evidence="1" id="KW-0472">Membrane</keyword>
<gene>
    <name evidence="2" type="ORF">FD46_GL001708</name>
</gene>
<proteinExistence type="predicted"/>
<sequence length="244" mass="27584">MILVLLALSAIAFFISFIYIEKISPRLICTIISGLLVFVSLGAIVGNFYSHWGMHQVSQTSSKQIYSADTSGKMKMILYQDIGTSGKRNVFIYNAQPDAKKVSHTQGNEYTKNNVVRSNRKTAIMRTTEKRWKYKSSWGSFWFGIAGNNSELISRQNKFFLPKTWFKLSTVQVKELKATLSSKAFKAQAQKKAAVYVETKLKEAIAEDPAIATDKAKQNQLIKQFTAEFQANLIKETVSEIKKK</sequence>
<keyword evidence="3" id="KW-1185">Reference proteome</keyword>
<dbReference type="EMBL" id="AZEH01000039">
    <property type="protein sequence ID" value="KRL04576.1"/>
    <property type="molecule type" value="Genomic_DNA"/>
</dbReference>
<dbReference type="Proteomes" id="UP000051686">
    <property type="component" value="Unassembled WGS sequence"/>
</dbReference>
<keyword evidence="1" id="KW-1133">Transmembrane helix</keyword>
<reference evidence="2 3" key="1">
    <citation type="journal article" date="2015" name="Genome Announc.">
        <title>Expanding the biotechnology potential of lactobacilli through comparative genomics of 213 strains and associated genera.</title>
        <authorList>
            <person name="Sun Z."/>
            <person name="Harris H.M."/>
            <person name="McCann A."/>
            <person name="Guo C."/>
            <person name="Argimon S."/>
            <person name="Zhang W."/>
            <person name="Yang X."/>
            <person name="Jeffery I.B."/>
            <person name="Cooney J.C."/>
            <person name="Kagawa T.F."/>
            <person name="Liu W."/>
            <person name="Song Y."/>
            <person name="Salvetti E."/>
            <person name="Wrobel A."/>
            <person name="Rasinkangas P."/>
            <person name="Parkhill J."/>
            <person name="Rea M.C."/>
            <person name="O'Sullivan O."/>
            <person name="Ritari J."/>
            <person name="Douillard F.P."/>
            <person name="Paul Ross R."/>
            <person name="Yang R."/>
            <person name="Briner A.E."/>
            <person name="Felis G.E."/>
            <person name="de Vos W.M."/>
            <person name="Barrangou R."/>
            <person name="Klaenhammer T.R."/>
            <person name="Caufield P.W."/>
            <person name="Cui Y."/>
            <person name="Zhang H."/>
            <person name="O'Toole P.W."/>
        </authorList>
    </citation>
    <scope>NUCLEOTIDE SEQUENCE [LARGE SCALE GENOMIC DNA]</scope>
    <source>
        <strain evidence="2 3">DSM 19972</strain>
    </source>
</reference>
<evidence type="ECO:0000256" key="1">
    <source>
        <dbReference type="SAM" id="Phobius"/>
    </source>
</evidence>
<organism evidence="2 3">
    <name type="scientific">Liquorilactobacillus oeni DSM 19972</name>
    <dbReference type="NCBI Taxonomy" id="1423777"/>
    <lineage>
        <taxon>Bacteria</taxon>
        <taxon>Bacillati</taxon>
        <taxon>Bacillota</taxon>
        <taxon>Bacilli</taxon>
        <taxon>Lactobacillales</taxon>
        <taxon>Lactobacillaceae</taxon>
        <taxon>Liquorilactobacillus</taxon>
    </lineage>
</organism>
<evidence type="ECO:0008006" key="4">
    <source>
        <dbReference type="Google" id="ProtNLM"/>
    </source>
</evidence>
<evidence type="ECO:0000313" key="2">
    <source>
        <dbReference type="EMBL" id="KRL04576.1"/>
    </source>
</evidence>
<name>A0A0R1M8R3_9LACO</name>
<dbReference type="PATRIC" id="fig|1423777.3.peg.1762"/>
<dbReference type="RefSeq" id="WP_057896535.1">
    <property type="nucleotide sequence ID" value="NZ_AZEH01000039.1"/>
</dbReference>
<dbReference type="OrthoDB" id="2249491at2"/>
<comment type="caution">
    <text evidence="2">The sequence shown here is derived from an EMBL/GenBank/DDBJ whole genome shotgun (WGS) entry which is preliminary data.</text>
</comment>
<dbReference type="InterPro" id="IPR032083">
    <property type="entry name" value="DUF4811"/>
</dbReference>
<feature type="transmembrane region" description="Helical" evidence="1">
    <location>
        <begin position="30"/>
        <end position="49"/>
    </location>
</feature>
<protein>
    <recommendedName>
        <fullName evidence="4">DUF4811 domain-containing protein</fullName>
    </recommendedName>
</protein>
<accession>A0A0R1M8R3</accession>
<dbReference type="STRING" id="1423777.FD46_GL001708"/>
<evidence type="ECO:0000313" key="3">
    <source>
        <dbReference type="Proteomes" id="UP000051686"/>
    </source>
</evidence>
<keyword evidence="1" id="KW-0812">Transmembrane</keyword>
<dbReference type="Pfam" id="PF16069">
    <property type="entry name" value="DUF4811"/>
    <property type="match status" value="1"/>
</dbReference>